<dbReference type="EMBL" id="DVGC01000008">
    <property type="protein sequence ID" value="HIR04765.1"/>
    <property type="molecule type" value="Genomic_DNA"/>
</dbReference>
<evidence type="ECO:0000313" key="3">
    <source>
        <dbReference type="Proteomes" id="UP000824250"/>
    </source>
</evidence>
<evidence type="ECO:0000256" key="1">
    <source>
        <dbReference type="SAM" id="MobiDB-lite"/>
    </source>
</evidence>
<accession>A0A9D1A4C0</accession>
<feature type="compositionally biased region" description="Basic and acidic residues" evidence="1">
    <location>
        <begin position="39"/>
        <end position="83"/>
    </location>
</feature>
<organism evidence="2 3">
    <name type="scientific">Candidatus Copromonas faecavium</name>
    <name type="common">nom. illeg.</name>
    <dbReference type="NCBI Taxonomy" id="2840740"/>
    <lineage>
        <taxon>Bacteria</taxon>
        <taxon>Bacillati</taxon>
        <taxon>Bacillota</taxon>
        <taxon>Clostridia</taxon>
        <taxon>Lachnospirales</taxon>
        <taxon>Lachnospiraceae</taxon>
        <taxon>Candidatus Copromonas (nom. illeg.)</taxon>
    </lineage>
</organism>
<gene>
    <name evidence="2" type="ORF">IAB28_02190</name>
</gene>
<dbReference type="AlphaFoldDB" id="A0A9D1A4C0"/>
<reference evidence="2" key="2">
    <citation type="journal article" date="2021" name="PeerJ">
        <title>Extensive microbial diversity within the chicken gut microbiome revealed by metagenomics and culture.</title>
        <authorList>
            <person name="Gilroy R."/>
            <person name="Ravi A."/>
            <person name="Getino M."/>
            <person name="Pursley I."/>
            <person name="Horton D.L."/>
            <person name="Alikhan N.F."/>
            <person name="Baker D."/>
            <person name="Gharbi K."/>
            <person name="Hall N."/>
            <person name="Watson M."/>
            <person name="Adriaenssens E.M."/>
            <person name="Foster-Nyarko E."/>
            <person name="Jarju S."/>
            <person name="Secka A."/>
            <person name="Antonio M."/>
            <person name="Oren A."/>
            <person name="Chaudhuri R.R."/>
            <person name="La Ragione R."/>
            <person name="Hildebrand F."/>
            <person name="Pallen M.J."/>
        </authorList>
    </citation>
    <scope>NUCLEOTIDE SEQUENCE</scope>
    <source>
        <strain evidence="2">CHK180-2868</strain>
    </source>
</reference>
<dbReference type="Proteomes" id="UP000824250">
    <property type="component" value="Unassembled WGS sequence"/>
</dbReference>
<feature type="region of interest" description="Disordered" evidence="1">
    <location>
        <begin position="1"/>
        <end position="83"/>
    </location>
</feature>
<reference evidence="2" key="1">
    <citation type="submission" date="2020-10" db="EMBL/GenBank/DDBJ databases">
        <authorList>
            <person name="Gilroy R."/>
        </authorList>
    </citation>
    <scope>NUCLEOTIDE SEQUENCE</scope>
    <source>
        <strain evidence="2">CHK180-2868</strain>
    </source>
</reference>
<protein>
    <submittedName>
        <fullName evidence="2">Uncharacterized protein</fullName>
    </submittedName>
</protein>
<evidence type="ECO:0000313" key="2">
    <source>
        <dbReference type="EMBL" id="HIR04765.1"/>
    </source>
</evidence>
<comment type="caution">
    <text evidence="2">The sequence shown here is derived from an EMBL/GenBank/DDBJ whole genome shotgun (WGS) entry which is preliminary data.</text>
</comment>
<name>A0A9D1A4C0_9FIRM</name>
<sequence length="83" mass="9274">MIDGNSVYEIDEDCENGFGKGAGYGKTASARRNSGRKGRAMEVRGKKESGKTERKRDKMEERKTAEKEEKTGEEIKEETAGKK</sequence>
<proteinExistence type="predicted"/>